<dbReference type="InterPro" id="IPR020845">
    <property type="entry name" value="AMP-binding_CS"/>
</dbReference>
<dbReference type="GO" id="GO:0003824">
    <property type="term" value="F:catalytic activity"/>
    <property type="evidence" value="ECO:0007669"/>
    <property type="project" value="InterPro"/>
</dbReference>
<dbReference type="Proteomes" id="UP000296159">
    <property type="component" value="Unassembled WGS sequence"/>
</dbReference>
<gene>
    <name evidence="4" type="ORF">DDT56_14155</name>
</gene>
<dbReference type="PROSITE" id="PS50075">
    <property type="entry name" value="CARRIER"/>
    <property type="match status" value="1"/>
</dbReference>
<name>A0A2U1TXD0_9GAMM</name>
<keyword evidence="2" id="KW-0597">Phosphoprotein</keyword>
<dbReference type="InterPro" id="IPR029058">
    <property type="entry name" value="AB_hydrolase_fold"/>
</dbReference>
<comment type="caution">
    <text evidence="4">The sequence shown here is derived from an EMBL/GenBank/DDBJ whole genome shotgun (WGS) entry which is preliminary data.</text>
</comment>
<dbReference type="FunFam" id="3.30.300.30:FF:000010">
    <property type="entry name" value="Enterobactin synthetase component F"/>
    <property type="match status" value="1"/>
</dbReference>
<dbReference type="InterPro" id="IPR000873">
    <property type="entry name" value="AMP-dep_synth/lig_dom"/>
</dbReference>
<dbReference type="GO" id="GO:0043041">
    <property type="term" value="P:amino acid activation for nonribosomal peptide biosynthetic process"/>
    <property type="evidence" value="ECO:0007669"/>
    <property type="project" value="TreeGrafter"/>
</dbReference>
<reference evidence="4 5" key="1">
    <citation type="submission" date="2018-04" db="EMBL/GenBank/DDBJ databases">
        <title>Brenneria corticis sp.nov.</title>
        <authorList>
            <person name="Li Y."/>
        </authorList>
    </citation>
    <scope>NUCLEOTIDE SEQUENCE [LARGE SCALE GENOMIC DNA]</scope>
    <source>
        <strain evidence="4 5">CFCC 11842</strain>
    </source>
</reference>
<dbReference type="InterPro" id="IPR001242">
    <property type="entry name" value="Condensation_dom"/>
</dbReference>
<dbReference type="InterPro" id="IPR025110">
    <property type="entry name" value="AMP-bd_C"/>
</dbReference>
<dbReference type="GO" id="GO:0044550">
    <property type="term" value="P:secondary metabolite biosynthetic process"/>
    <property type="evidence" value="ECO:0007669"/>
    <property type="project" value="UniProtKB-ARBA"/>
</dbReference>
<dbReference type="InterPro" id="IPR009081">
    <property type="entry name" value="PP-bd_ACP"/>
</dbReference>
<dbReference type="Pfam" id="PF00501">
    <property type="entry name" value="AMP-binding"/>
    <property type="match status" value="1"/>
</dbReference>
<dbReference type="EMBL" id="QDKH01000015">
    <property type="protein sequence ID" value="PWC14049.1"/>
    <property type="molecule type" value="Genomic_DNA"/>
</dbReference>
<evidence type="ECO:0000256" key="2">
    <source>
        <dbReference type="ARBA" id="ARBA00022553"/>
    </source>
</evidence>
<dbReference type="CDD" id="cd05930">
    <property type="entry name" value="A_NRPS"/>
    <property type="match status" value="1"/>
</dbReference>
<dbReference type="Gene3D" id="3.40.50.1820">
    <property type="entry name" value="alpha/beta hydrolase"/>
    <property type="match status" value="2"/>
</dbReference>
<dbReference type="PRINTS" id="PR00154">
    <property type="entry name" value="AMPBINDING"/>
</dbReference>
<accession>A0A2U1TXD0</accession>
<proteinExistence type="predicted"/>
<dbReference type="PROSITE" id="PS00455">
    <property type="entry name" value="AMP_BINDING"/>
    <property type="match status" value="1"/>
</dbReference>
<dbReference type="CDD" id="cd19531">
    <property type="entry name" value="LCL_NRPS-like"/>
    <property type="match status" value="1"/>
</dbReference>
<evidence type="ECO:0000313" key="4">
    <source>
        <dbReference type="EMBL" id="PWC14049.1"/>
    </source>
</evidence>
<dbReference type="Gene3D" id="1.10.1200.10">
    <property type="entry name" value="ACP-like"/>
    <property type="match status" value="1"/>
</dbReference>
<evidence type="ECO:0000259" key="3">
    <source>
        <dbReference type="PROSITE" id="PS50075"/>
    </source>
</evidence>
<organism evidence="4 5">
    <name type="scientific">Brenneria corticis</name>
    <dbReference type="NCBI Taxonomy" id="2173106"/>
    <lineage>
        <taxon>Bacteria</taxon>
        <taxon>Pseudomonadati</taxon>
        <taxon>Pseudomonadota</taxon>
        <taxon>Gammaproteobacteria</taxon>
        <taxon>Enterobacterales</taxon>
        <taxon>Pectobacteriaceae</taxon>
        <taxon>Brenneria</taxon>
    </lineage>
</organism>
<dbReference type="SUPFAM" id="SSF56801">
    <property type="entry name" value="Acetyl-CoA synthetase-like"/>
    <property type="match status" value="1"/>
</dbReference>
<dbReference type="SUPFAM" id="SSF52777">
    <property type="entry name" value="CoA-dependent acyltransferases"/>
    <property type="match status" value="2"/>
</dbReference>
<dbReference type="Gene3D" id="3.30.559.10">
    <property type="entry name" value="Chloramphenicol acetyltransferase-like domain"/>
    <property type="match status" value="1"/>
</dbReference>
<dbReference type="GO" id="GO:0005737">
    <property type="term" value="C:cytoplasm"/>
    <property type="evidence" value="ECO:0007669"/>
    <property type="project" value="TreeGrafter"/>
</dbReference>
<dbReference type="PANTHER" id="PTHR45527">
    <property type="entry name" value="NONRIBOSOMAL PEPTIDE SYNTHETASE"/>
    <property type="match status" value="1"/>
</dbReference>
<dbReference type="InterPro" id="IPR045851">
    <property type="entry name" value="AMP-bd_C_sf"/>
</dbReference>
<sequence length="1662" mass="184839">MNNFDMDQMSIAELEQLRARAKNKGIRSLVRKEDGITKVSRAGDLPVSFAQKSQWYIDQLPNVGSGSNIILASRISGELNVAVWQRSLDRILARHEGLRTVFVQREGRLHGRLLPADTAMPMRFTDLSERHDAQRCLADIVSDNELKAFELSQGPLIRSHLIRLDVHEHVFLLTLHHIICDGWSLGVLTQELNVLYQANLRGTIDELPALPVQYADYAHWQNGLLQGDLLVKQQAFWSEYLADIPVLLSLPWDRPRPQVQDFRAGNVSFVLDGELERSLRAYCRQQGCTVFMLLIAVWGALLSRLSGQGAVVIGTPTAGRGRPEFEPLIGLFMNMLAIRLDFSADPTLRNLLSNARQNILSAYDHQDLPFEKVVETLKPERSLDHTPIYQTIFSLRTDSGSDRKLELPGLTIENISVSKSYHKSDLELHCTESPGEISGVISYTRALFDEATAERYKDYLIALLRGLLAYPEQTLSEVDLISAKERDWLLYDLNCTEQSFDKQRFFFQQFEEQAAQHPETVAVVYGNQRLSYARLNHYANQLAHALIREGVVPEARVALCVERSPFVPIGLLAILKAGGVYVPMDAAYPSERLNRILQDAAPFLVLVDAIGEAVLNPALLALNKVWALDLNAWAYGGESESNPRPDALSPEHLAYIIYTSGSTGKPKGVMIEHHSLTNFTMQHGQRYGATVDSRVLLFSSFSFDASIAELTLGLAQGAALYLPTPEQRTVSDAFVDFLVDNQITHVTLVPTIVSAMIESTRFIEAVRGIKISLAGEGPSAELVRQLAKNNLVINEYGPTECTVFATCWKYDAEIGAGLISLGKPLANTQIYILDRRQQPVPRGVVGEIYIGGEGVARGYFQREDLTRMAFLPDPFTGLQDGRHIYRTGDLGYHLATGEIVYCGRNDNQVKIRGFRIELGEIESQLLKHPQISMCAVIASAKPGQEKRLLAYVVAGGDERVSSLSLREYLTERLPGYMIPAAFVQLEKLPFNNNGKLDRKALPVLKDTAYASEVYEAPAGDIEIKLMTLWQKLLGVEKISRHDNFYAQGGNSLLAMQLASEAGKLGINLPLMKIIQCPVLSKMASEGVDGKSALDEALPARQTGHQLPIFFLPAGSGNIEYFYELAPSIDPDYPVYGLPWLPADVEQEPTLEAMAHRMLKMIKQVQPEGPYHFVGYCSGGVIIHALTKLLMGLNEEVDYIGLIDALWIKSHPYALSEARQLFSQIEAQANRLDLDGDRYDELRALEDRLSMKELMRLGKQWQLIPEHVDIPKHLKIVQQQVNFARLVADYYPEPLDIDVYQFNATEELALKKIRCKSEPMIAKPALSEQLGWECALPIERIHIKNVPGDHNSMVANEDHRRRLGKMISQSIRIAKGRRKAKAEFDPLIPFVTHPGKVFPLICLPGAGSSVTSLGHFVGALQPGRSVYGLQPRGIESNYPPHSSIQTAATDNLKAIQGISACGPIHLLGHSHGGLVALEMARQLNLQGGDVASVTLVDSQAPCLLKDAWQLTNQQAMDDFAEAIFNTLNIRPARIDLQIRNGDVLTVLSRLHQVLKEHGRVPANSPAELLAGSFHAYLAARRWTYESLPAYPQNLHLVLASDPSERGYGAPRAPVDLALAWQKEIAGLQPWKTPGNHYSILSEQHAPELAGWWTRQVAEVANGR</sequence>
<keyword evidence="5" id="KW-1185">Reference proteome</keyword>
<dbReference type="InterPro" id="IPR023213">
    <property type="entry name" value="CAT-like_dom_sf"/>
</dbReference>
<dbReference type="NCBIfam" id="TIGR01733">
    <property type="entry name" value="AA-adenyl-dom"/>
    <property type="match status" value="1"/>
</dbReference>
<dbReference type="PANTHER" id="PTHR45527:SF1">
    <property type="entry name" value="FATTY ACID SYNTHASE"/>
    <property type="match status" value="1"/>
</dbReference>
<dbReference type="RefSeq" id="WP_136167080.1">
    <property type="nucleotide sequence ID" value="NZ_KZ819082.1"/>
</dbReference>
<dbReference type="FunFam" id="3.40.50.12780:FF:000012">
    <property type="entry name" value="Non-ribosomal peptide synthetase"/>
    <property type="match status" value="1"/>
</dbReference>
<evidence type="ECO:0000313" key="5">
    <source>
        <dbReference type="Proteomes" id="UP000296159"/>
    </source>
</evidence>
<dbReference type="FunFam" id="3.40.50.980:FF:000001">
    <property type="entry name" value="Non-ribosomal peptide synthetase"/>
    <property type="match status" value="1"/>
</dbReference>
<evidence type="ECO:0000256" key="1">
    <source>
        <dbReference type="ARBA" id="ARBA00022450"/>
    </source>
</evidence>
<dbReference type="InterPro" id="IPR010071">
    <property type="entry name" value="AA_adenyl_dom"/>
</dbReference>
<dbReference type="Gene3D" id="3.30.559.30">
    <property type="entry name" value="Nonribosomal peptide synthetase, condensation domain"/>
    <property type="match status" value="1"/>
</dbReference>
<dbReference type="SUPFAM" id="SSF47336">
    <property type="entry name" value="ACP-like"/>
    <property type="match status" value="1"/>
</dbReference>
<dbReference type="Gene3D" id="3.40.50.980">
    <property type="match status" value="2"/>
</dbReference>
<dbReference type="Gene3D" id="2.30.38.10">
    <property type="entry name" value="Luciferase, Domain 3"/>
    <property type="match status" value="1"/>
</dbReference>
<dbReference type="Pfam" id="PF00975">
    <property type="entry name" value="Thioesterase"/>
    <property type="match status" value="2"/>
</dbReference>
<dbReference type="Pfam" id="PF00550">
    <property type="entry name" value="PP-binding"/>
    <property type="match status" value="1"/>
</dbReference>
<dbReference type="Pfam" id="PF00668">
    <property type="entry name" value="Condensation"/>
    <property type="match status" value="1"/>
</dbReference>
<dbReference type="Pfam" id="PF13193">
    <property type="entry name" value="AMP-binding_C"/>
    <property type="match status" value="1"/>
</dbReference>
<protein>
    <recommendedName>
        <fullName evidence="3">Carrier domain-containing protein</fullName>
    </recommendedName>
</protein>
<dbReference type="Gene3D" id="3.30.300.30">
    <property type="match status" value="1"/>
</dbReference>
<dbReference type="InterPro" id="IPR020459">
    <property type="entry name" value="AMP-binding"/>
</dbReference>
<dbReference type="GO" id="GO:0031177">
    <property type="term" value="F:phosphopantetheine binding"/>
    <property type="evidence" value="ECO:0007669"/>
    <property type="project" value="TreeGrafter"/>
</dbReference>
<keyword evidence="1" id="KW-0596">Phosphopantetheine</keyword>
<dbReference type="InterPro" id="IPR036736">
    <property type="entry name" value="ACP-like_sf"/>
</dbReference>
<dbReference type="InterPro" id="IPR001031">
    <property type="entry name" value="Thioesterase"/>
</dbReference>
<feature type="domain" description="Carrier" evidence="3">
    <location>
        <begin position="1016"/>
        <end position="1090"/>
    </location>
</feature>
<dbReference type="SUPFAM" id="SSF53474">
    <property type="entry name" value="alpha/beta-Hydrolases"/>
    <property type="match status" value="2"/>
</dbReference>